<dbReference type="InterPro" id="IPR008930">
    <property type="entry name" value="Terpenoid_cyclase/PrenylTrfase"/>
</dbReference>
<dbReference type="SUPFAM" id="SSF48239">
    <property type="entry name" value="Terpenoid cyclases/Protein prenyltransferases"/>
    <property type="match status" value="1"/>
</dbReference>
<proteinExistence type="predicted"/>
<name>A0A853ANC9_9PSEU</name>
<protein>
    <recommendedName>
        <fullName evidence="3">Prenyltransferase</fullName>
    </recommendedName>
</protein>
<evidence type="ECO:0008006" key="3">
    <source>
        <dbReference type="Google" id="ProtNLM"/>
    </source>
</evidence>
<organism evidence="1 2">
    <name type="scientific">Saccharopolyspora hordei</name>
    <dbReference type="NCBI Taxonomy" id="1838"/>
    <lineage>
        <taxon>Bacteria</taxon>
        <taxon>Bacillati</taxon>
        <taxon>Actinomycetota</taxon>
        <taxon>Actinomycetes</taxon>
        <taxon>Pseudonocardiales</taxon>
        <taxon>Pseudonocardiaceae</taxon>
        <taxon>Saccharopolyspora</taxon>
    </lineage>
</organism>
<dbReference type="Gene3D" id="1.50.10.20">
    <property type="match status" value="1"/>
</dbReference>
<gene>
    <name evidence="1" type="ORF">HNR68_000330</name>
</gene>
<dbReference type="EMBL" id="JACCFJ010000001">
    <property type="protein sequence ID" value="NYI81700.1"/>
    <property type="molecule type" value="Genomic_DNA"/>
</dbReference>
<dbReference type="AlphaFoldDB" id="A0A853ANC9"/>
<accession>A0A853ANC9</accession>
<keyword evidence="2" id="KW-1185">Reference proteome</keyword>
<evidence type="ECO:0000313" key="1">
    <source>
        <dbReference type="EMBL" id="NYI81700.1"/>
    </source>
</evidence>
<reference evidence="1 2" key="1">
    <citation type="submission" date="2020-07" db="EMBL/GenBank/DDBJ databases">
        <title>Sequencing the genomes of 1000 actinobacteria strains.</title>
        <authorList>
            <person name="Klenk H.-P."/>
        </authorList>
    </citation>
    <scope>NUCLEOTIDE SEQUENCE [LARGE SCALE GENOMIC DNA]</scope>
    <source>
        <strain evidence="1 2">DSM 44065</strain>
    </source>
</reference>
<evidence type="ECO:0000313" key="2">
    <source>
        <dbReference type="Proteomes" id="UP000587002"/>
    </source>
</evidence>
<dbReference type="Proteomes" id="UP000587002">
    <property type="component" value="Unassembled WGS sequence"/>
</dbReference>
<dbReference type="RefSeq" id="WP_179716920.1">
    <property type="nucleotide sequence ID" value="NZ_BAABFH010000001.1"/>
</dbReference>
<sequence length="296" mass="32106">MSIDVERARAFLTSHARTLDRRRFEAATTGDDAARHAVVTALDAYRNPDGGYGWGLEPDLRAPESQPAAALHAFEALADARARHAPHTEALLDWLAAETLPDGGLPFALPVSDPTACAPFWVQADPTESSLQITAAVAAQAHRLARWDESVREHPWLEKATWYCFDAVRRTDRAPSAHVLSFALQLLDATADTHPEARELLDHLAQFVPPDGVLAVVGGAEGEALRPLDHAPEPDRPVRALLAPEAVAADLDRLEQGQLADGGWAVDFTSHSPAAALEWRGYTTVRAVSVLRRNGR</sequence>
<comment type="caution">
    <text evidence="1">The sequence shown here is derived from an EMBL/GenBank/DDBJ whole genome shotgun (WGS) entry which is preliminary data.</text>
</comment>